<sequence length="245" mass="25524">MTGGESRELDELRRRVFGPDPAQTVTDADIRRLRELEGIQSETVTLPAPVDAPLDGPLDERPPMGEPGEPGDPAIVGAKRFAPSGWPRWLLPSVSAIALAAIGLCVGVGIGVGIAGGRVLNPEAGSTLPELATAQTDEDRLPAQFLGSDPHIDPDTVRFVAILDGYYIALARPSAYDGICIVSFRTDRQNRTADSVGCAGEGASGSVSGSGLAVAISGTLNVVVGEMTVEGEPIRLSESVTAYRH</sequence>
<feature type="region of interest" description="Disordered" evidence="1">
    <location>
        <begin position="41"/>
        <end position="73"/>
    </location>
</feature>
<dbReference type="Proteomes" id="UP000325827">
    <property type="component" value="Unassembled WGS sequence"/>
</dbReference>
<comment type="caution">
    <text evidence="3">The sequence shown here is derived from an EMBL/GenBank/DDBJ whole genome shotgun (WGS) entry which is preliminary data.</text>
</comment>
<evidence type="ECO:0000313" key="4">
    <source>
        <dbReference type="Proteomes" id="UP000325827"/>
    </source>
</evidence>
<evidence type="ECO:0000256" key="1">
    <source>
        <dbReference type="SAM" id="MobiDB-lite"/>
    </source>
</evidence>
<evidence type="ECO:0000313" key="3">
    <source>
        <dbReference type="EMBL" id="KAA9107596.1"/>
    </source>
</evidence>
<dbReference type="EMBL" id="VYSA01000002">
    <property type="protein sequence ID" value="KAA9107596.1"/>
    <property type="molecule type" value="Genomic_DNA"/>
</dbReference>
<name>A0A5J5IZ45_9MICO</name>
<accession>A0A5J5IZ45</accession>
<dbReference type="RefSeq" id="WP_150448632.1">
    <property type="nucleotide sequence ID" value="NZ_VYSA01000002.1"/>
</dbReference>
<organism evidence="3 4">
    <name type="scientific">Microbacterium rhizomatis</name>
    <dbReference type="NCBI Taxonomy" id="1631477"/>
    <lineage>
        <taxon>Bacteria</taxon>
        <taxon>Bacillati</taxon>
        <taxon>Actinomycetota</taxon>
        <taxon>Actinomycetes</taxon>
        <taxon>Micrococcales</taxon>
        <taxon>Microbacteriaceae</taxon>
        <taxon>Microbacterium</taxon>
    </lineage>
</organism>
<keyword evidence="2" id="KW-0812">Transmembrane</keyword>
<evidence type="ECO:0000256" key="2">
    <source>
        <dbReference type="SAM" id="Phobius"/>
    </source>
</evidence>
<dbReference type="AlphaFoldDB" id="A0A5J5IZ45"/>
<feature type="compositionally biased region" description="Basic and acidic residues" evidence="1">
    <location>
        <begin position="1"/>
        <end position="14"/>
    </location>
</feature>
<feature type="transmembrane region" description="Helical" evidence="2">
    <location>
        <begin position="89"/>
        <end position="114"/>
    </location>
</feature>
<keyword evidence="2" id="KW-1133">Transmembrane helix</keyword>
<keyword evidence="4" id="KW-1185">Reference proteome</keyword>
<reference evidence="4" key="1">
    <citation type="submission" date="2019-09" db="EMBL/GenBank/DDBJ databases">
        <title>Mumia zhuanghuii sp. nov. isolated from the intestinal contents of plateau pika (Ochotona curzoniae) in the Qinghai-Tibet plateau of China.</title>
        <authorList>
            <person name="Tian Z."/>
        </authorList>
    </citation>
    <scope>NUCLEOTIDE SEQUENCE [LARGE SCALE GENOMIC DNA]</scope>
    <source>
        <strain evidence="4">JCM 30598</strain>
    </source>
</reference>
<dbReference type="OrthoDB" id="5083945at2"/>
<gene>
    <name evidence="3" type="ORF">F6B43_09020</name>
</gene>
<protein>
    <submittedName>
        <fullName evidence="3">Uncharacterized protein</fullName>
    </submittedName>
</protein>
<keyword evidence="2" id="KW-0472">Membrane</keyword>
<feature type="region of interest" description="Disordered" evidence="1">
    <location>
        <begin position="1"/>
        <end position="28"/>
    </location>
</feature>
<proteinExistence type="predicted"/>